<evidence type="ECO:0000256" key="4">
    <source>
        <dbReference type="ARBA" id="ARBA00022989"/>
    </source>
</evidence>
<feature type="transmembrane region" description="Helical" evidence="6">
    <location>
        <begin position="82"/>
        <end position="102"/>
    </location>
</feature>
<keyword evidence="3 6" id="KW-0812">Transmembrane</keyword>
<dbReference type="GO" id="GO:0016787">
    <property type="term" value="F:hydrolase activity"/>
    <property type="evidence" value="ECO:0007669"/>
    <property type="project" value="TreeGrafter"/>
</dbReference>
<feature type="transmembrane region" description="Helical" evidence="6">
    <location>
        <begin position="37"/>
        <end position="62"/>
    </location>
</feature>
<keyword evidence="5 6" id="KW-0472">Membrane</keyword>
<accession>A0A1H9ESS9</accession>
<evidence type="ECO:0000256" key="6">
    <source>
        <dbReference type="SAM" id="Phobius"/>
    </source>
</evidence>
<gene>
    <name evidence="7" type="ORF">SAMN04488092_105155</name>
</gene>
<evidence type="ECO:0000256" key="1">
    <source>
        <dbReference type="ARBA" id="ARBA00004141"/>
    </source>
</evidence>
<sequence length="215" mass="22697">MHDELLIFALAGLACACLYWGVYCWRGPSWGKTIIKTAAIALPALGVTLVGAPWLAVAGLWACVLGDYLLSRPGEATLKAGIGAFALGHVLYVVAFLASFGWGAGPDGVTVGVVASLVLLGLSTEIWLTSRTGGLRAAVRVYVGLILTMGAVAALPSMPRETLLVGALLFIASDLILSLDLFVLAGGWFHRLTPFLIWPLYVVAQVFIITGFIRI</sequence>
<feature type="transmembrane region" description="Helical" evidence="6">
    <location>
        <begin position="162"/>
        <end position="189"/>
    </location>
</feature>
<dbReference type="STRING" id="657014.SAMN04488092_105155"/>
<dbReference type="RefSeq" id="WP_090269614.1">
    <property type="nucleotide sequence ID" value="NZ_FOEP01000005.1"/>
</dbReference>
<evidence type="ECO:0000256" key="2">
    <source>
        <dbReference type="ARBA" id="ARBA00007375"/>
    </source>
</evidence>
<evidence type="ECO:0000313" key="8">
    <source>
        <dbReference type="Proteomes" id="UP000198634"/>
    </source>
</evidence>
<dbReference type="InterPro" id="IPR012506">
    <property type="entry name" value="TMEM86B-like"/>
</dbReference>
<reference evidence="7 8" key="1">
    <citation type="submission" date="2016-10" db="EMBL/GenBank/DDBJ databases">
        <authorList>
            <person name="de Groot N.N."/>
        </authorList>
    </citation>
    <scope>NUCLEOTIDE SEQUENCE [LARGE SCALE GENOMIC DNA]</scope>
    <source>
        <strain evidence="7 8">DSM 22007</strain>
    </source>
</reference>
<dbReference type="PANTHER" id="PTHR31885:SF6">
    <property type="entry name" value="GH04784P"/>
    <property type="match status" value="1"/>
</dbReference>
<dbReference type="AlphaFoldDB" id="A0A1H9ESS9"/>
<keyword evidence="8" id="KW-1185">Reference proteome</keyword>
<comment type="similarity">
    <text evidence="2">Belongs to the TMEM86 family.</text>
</comment>
<feature type="transmembrane region" description="Helical" evidence="6">
    <location>
        <begin position="109"/>
        <end position="128"/>
    </location>
</feature>
<dbReference type="Pfam" id="PF07947">
    <property type="entry name" value="YhhN"/>
    <property type="match status" value="1"/>
</dbReference>
<name>A0A1H9ESS9_9RHOB</name>
<comment type="subcellular location">
    <subcellularLocation>
        <location evidence="1">Membrane</location>
        <topology evidence="1">Multi-pass membrane protein</topology>
    </subcellularLocation>
</comment>
<organism evidence="7 8">
    <name type="scientific">Thalassovita taeanensis</name>
    <dbReference type="NCBI Taxonomy" id="657014"/>
    <lineage>
        <taxon>Bacteria</taxon>
        <taxon>Pseudomonadati</taxon>
        <taxon>Pseudomonadota</taxon>
        <taxon>Alphaproteobacteria</taxon>
        <taxon>Rhodobacterales</taxon>
        <taxon>Roseobacteraceae</taxon>
        <taxon>Thalassovita</taxon>
    </lineage>
</organism>
<proteinExistence type="inferred from homology"/>
<evidence type="ECO:0000256" key="5">
    <source>
        <dbReference type="ARBA" id="ARBA00023136"/>
    </source>
</evidence>
<dbReference type="GO" id="GO:0016020">
    <property type="term" value="C:membrane"/>
    <property type="evidence" value="ECO:0007669"/>
    <property type="project" value="UniProtKB-SubCell"/>
</dbReference>
<feature type="transmembrane region" description="Helical" evidence="6">
    <location>
        <begin position="195"/>
        <end position="213"/>
    </location>
</feature>
<dbReference type="EMBL" id="FOEP01000005">
    <property type="protein sequence ID" value="SEQ28662.1"/>
    <property type="molecule type" value="Genomic_DNA"/>
</dbReference>
<dbReference type="OrthoDB" id="345840at2"/>
<evidence type="ECO:0000256" key="3">
    <source>
        <dbReference type="ARBA" id="ARBA00022692"/>
    </source>
</evidence>
<feature type="transmembrane region" description="Helical" evidence="6">
    <location>
        <begin position="6"/>
        <end position="25"/>
    </location>
</feature>
<evidence type="ECO:0000313" key="7">
    <source>
        <dbReference type="EMBL" id="SEQ28662.1"/>
    </source>
</evidence>
<feature type="transmembrane region" description="Helical" evidence="6">
    <location>
        <begin position="134"/>
        <end position="155"/>
    </location>
</feature>
<protein>
    <submittedName>
        <fullName evidence="7">Uncharacterized membrane protein YhhN</fullName>
    </submittedName>
</protein>
<dbReference type="PANTHER" id="PTHR31885">
    <property type="entry name" value="GH04784P"/>
    <property type="match status" value="1"/>
</dbReference>
<keyword evidence="4 6" id="KW-1133">Transmembrane helix</keyword>
<dbReference type="Proteomes" id="UP000198634">
    <property type="component" value="Unassembled WGS sequence"/>
</dbReference>